<dbReference type="Proteomes" id="UP000186817">
    <property type="component" value="Unassembled WGS sequence"/>
</dbReference>
<keyword evidence="2" id="KW-1185">Reference proteome</keyword>
<comment type="caution">
    <text evidence="1">The sequence shown here is derived from an EMBL/GenBank/DDBJ whole genome shotgun (WGS) entry which is preliminary data.</text>
</comment>
<dbReference type="EMBL" id="LSRX01000350">
    <property type="protein sequence ID" value="OLP99768.1"/>
    <property type="molecule type" value="Genomic_DNA"/>
</dbReference>
<gene>
    <name evidence="1" type="ORF">AK812_SmicGene17632</name>
</gene>
<reference evidence="1 2" key="1">
    <citation type="submission" date="2016-02" db="EMBL/GenBank/DDBJ databases">
        <title>Genome analysis of coral dinoflagellate symbionts highlights evolutionary adaptations to a symbiotic lifestyle.</title>
        <authorList>
            <person name="Aranda M."/>
            <person name="Li Y."/>
            <person name="Liew Y.J."/>
            <person name="Baumgarten S."/>
            <person name="Simakov O."/>
            <person name="Wilson M."/>
            <person name="Piel J."/>
            <person name="Ashoor H."/>
            <person name="Bougouffa S."/>
            <person name="Bajic V.B."/>
            <person name="Ryu T."/>
            <person name="Ravasi T."/>
            <person name="Bayer T."/>
            <person name="Micklem G."/>
            <person name="Kim H."/>
            <person name="Bhak J."/>
            <person name="Lajeunesse T.C."/>
            <person name="Voolstra C.R."/>
        </authorList>
    </citation>
    <scope>NUCLEOTIDE SEQUENCE [LARGE SCALE GENOMIC DNA]</scope>
    <source>
        <strain evidence="1 2">CCMP2467</strain>
    </source>
</reference>
<evidence type="ECO:0000313" key="2">
    <source>
        <dbReference type="Proteomes" id="UP000186817"/>
    </source>
</evidence>
<protein>
    <submittedName>
        <fullName evidence="1">Uncharacterized protein</fullName>
    </submittedName>
</protein>
<evidence type="ECO:0000313" key="1">
    <source>
        <dbReference type="EMBL" id="OLP99768.1"/>
    </source>
</evidence>
<dbReference type="OrthoDB" id="10455790at2759"/>
<sequence length="1517" mass="181967">MPFTRTAKTFQPSRIPGFLISKAEGEALQAQLERWEAGEELPVACSWSPLEIWWRGPGQQDEEDSEGEVSEDDVKIICASVVLAFEAQEDELYEALKSEANDSLLLTNVGDEDMDWVIDVIDTNETFGKDPFYRAKVTQAQAELPQDVLGESWDHLTLFNGTARLPFDFPHYLEFSDRVFVTSNGLLGFHPFDLLGSAVIGGLALPCPVLPCKAKHYAGVLRWADFVLPVNATISALWQSSFPAGSTPMQLTISYRDLMLKEPRVGPFRFRVALGSDGSIDVLLEDFPTQNISFWSSELQLGMAVSLTPWLLVRGHSRIPPNESRQLNLSFGREEDLHAWFFLYAEQSIGSWHPRRNIRASGFKVLCNASSDISGCLVPGTVASTAARLGSCMDLDPTYGDGYPTKGGKEVPGEEGGNVRSLLPGGITENRYPFFSGTCLAVTCPEHSTGASVPTGCVCDPGYIGEIEDSQHLNIQHKDTRRPSHYNTHHNSIFLRNFQQHDRVFHYDLEQQKHESNKPHQHWERYRHGHFDFHEGVDAQQYQHDRVFHYDLEQQKHESNKPHQHWERYRHGHFDFHEGVDAQQYQHDRVFHYDLEQQKHESNKPHQHWERYRHGHFDFHEGVDAQQYQHDRVFHYDLEQQKHESNKPHQHWERYRHGHFDFHEGVCDPGYIGEIEDSQHLNIQHKDTRRPSHYNTHHNSIFLRNFQQHDRVFHYDLEQQKHESNKPHQHWERYRHGHFDFHEGVDAQQYQHDRVFHYDLEQQKHESNKPHQHWERYRHGHFDFHEGVDAQQYQHDRVFHYDLEQQKHESNKPHQHWERYRHGHFDFHEGVDAQQYQHDRVFHYDLEQQKHESNKPHQHWELYRHGHFDFHEGVDAQQYQHNSVFHYDLEQQKHESNKPHQHWELYRHVFHYDLEQQKHESNKPHQHWELYRHVFHYDLEQQKHESNKPHQHWELYRHVFHYDLEQQKHESNKPHQHWELYRHVFHYDLEQQKHESNKPHQHWELYRHVFHYDLEQQKHESNKPHQHWELYRHVFHYDLEQQKHESNKSHQHWELYRRGHVDFHEGVDDRQYQHNSDFEQQKHESIKPYQQCELYWHGHFDFDRGADAQQYQHGRVFHYDFECELYWHRLFDFHKGVDAQQYQHSRVLHDDFEQHKHESNNPHQHWELYWHEHCDFHEGVDARQYQHNSDFEQQKHESIKPYQQCELYWHGHFDFDRGADAQQYQHGRVFHYDFECELYWHRLFDFHKGVDAQQYQHSRVLHDDFEQHKHESNNPHQHWELYWHEHCDFHEGVDARQYQHNSDFEQQKHESIKPYQQCELYWHGHFDFDRGADAQQYQHGRVFHYDFECELYWHRHFDDHKGVDAQQYQHNSVFHYDLEQQKHESNKPYRHWELYWHGHFDFHRGAATLEEAVLALSETGEAFGSSNDQLLLSILVCRTQEAQRPGVPDGIAGLKERPLKGVEVSQWYAKLFRKTVPFSAAAPLAEILRRPHYVAVGPGRSGDDQVGDTIGGYSDAV</sequence>
<proteinExistence type="predicted"/>
<organism evidence="1 2">
    <name type="scientific">Symbiodinium microadriaticum</name>
    <name type="common">Dinoflagellate</name>
    <name type="synonym">Zooxanthella microadriatica</name>
    <dbReference type="NCBI Taxonomy" id="2951"/>
    <lineage>
        <taxon>Eukaryota</taxon>
        <taxon>Sar</taxon>
        <taxon>Alveolata</taxon>
        <taxon>Dinophyceae</taxon>
        <taxon>Suessiales</taxon>
        <taxon>Symbiodiniaceae</taxon>
        <taxon>Symbiodinium</taxon>
    </lineage>
</organism>
<name>A0A1Q9DX94_SYMMI</name>
<accession>A0A1Q9DX94</accession>